<name>A0A6M0QCI8_9BACI</name>
<dbReference type="InterPro" id="IPR051532">
    <property type="entry name" value="Ester_Hydrolysis_Enzymes"/>
</dbReference>
<dbReference type="PANTHER" id="PTHR30383">
    <property type="entry name" value="THIOESTERASE 1/PROTEASE 1/LYSOPHOSPHOLIPASE L1"/>
    <property type="match status" value="1"/>
</dbReference>
<comment type="caution">
    <text evidence="2">The sequence shown here is derived from an EMBL/GenBank/DDBJ whole genome shotgun (WGS) entry which is preliminary data.</text>
</comment>
<keyword evidence="3" id="KW-1185">Reference proteome</keyword>
<dbReference type="CDD" id="cd04506">
    <property type="entry name" value="SGNH_hydrolase_YpmR_like"/>
    <property type="match status" value="1"/>
</dbReference>
<evidence type="ECO:0000259" key="1">
    <source>
        <dbReference type="Pfam" id="PF13472"/>
    </source>
</evidence>
<gene>
    <name evidence="2" type="ORF">G4D63_19845</name>
</gene>
<organism evidence="2 3">
    <name type="scientific">Bacillus mesophilus</name>
    <dbReference type="NCBI Taxonomy" id="1808955"/>
    <lineage>
        <taxon>Bacteria</taxon>
        <taxon>Bacillati</taxon>
        <taxon>Bacillota</taxon>
        <taxon>Bacilli</taxon>
        <taxon>Bacillales</taxon>
        <taxon>Bacillaceae</taxon>
        <taxon>Bacillus</taxon>
    </lineage>
</organism>
<dbReference type="Gene3D" id="3.40.50.1110">
    <property type="entry name" value="SGNH hydrolase"/>
    <property type="match status" value="1"/>
</dbReference>
<reference evidence="2 3" key="1">
    <citation type="submission" date="2020-02" db="EMBL/GenBank/DDBJ databases">
        <title>Bacillus aquiflavi sp. nov., isolated from yellow water of strong flavor Chinese baijiu in Yibin region of China.</title>
        <authorList>
            <person name="Xie J."/>
        </authorList>
    </citation>
    <scope>NUCLEOTIDE SEQUENCE [LARGE SCALE GENOMIC DNA]</scope>
    <source>
        <strain evidence="2 3">SA4</strain>
    </source>
</reference>
<feature type="domain" description="SGNH hydrolase-type esterase" evidence="1">
    <location>
        <begin position="58"/>
        <end position="249"/>
    </location>
</feature>
<dbReference type="InterPro" id="IPR013830">
    <property type="entry name" value="SGNH_hydro"/>
</dbReference>
<protein>
    <submittedName>
        <fullName evidence="2">SGNH/GDSL hydrolase family protein</fullName>
    </submittedName>
</protein>
<evidence type="ECO:0000313" key="3">
    <source>
        <dbReference type="Proteomes" id="UP000481043"/>
    </source>
</evidence>
<dbReference type="Proteomes" id="UP000481043">
    <property type="component" value="Unassembled WGS sequence"/>
</dbReference>
<accession>A0A6M0QCI8</accession>
<dbReference type="RefSeq" id="WP_163181822.1">
    <property type="nucleotide sequence ID" value="NZ_JAAIWM010000011.1"/>
</dbReference>
<dbReference type="EMBL" id="JAAIWM010000011">
    <property type="protein sequence ID" value="NEY73957.1"/>
    <property type="molecule type" value="Genomic_DNA"/>
</dbReference>
<dbReference type="Pfam" id="PF13472">
    <property type="entry name" value="Lipase_GDSL_2"/>
    <property type="match status" value="1"/>
</dbReference>
<proteinExistence type="predicted"/>
<dbReference type="AlphaFoldDB" id="A0A6M0QCI8"/>
<dbReference type="InterPro" id="IPR036514">
    <property type="entry name" value="SGNH_hydro_sf"/>
</dbReference>
<keyword evidence="2" id="KW-0378">Hydrolase</keyword>
<dbReference type="GO" id="GO:0004622">
    <property type="term" value="F:phosphatidylcholine lysophospholipase activity"/>
    <property type="evidence" value="ECO:0007669"/>
    <property type="project" value="TreeGrafter"/>
</dbReference>
<evidence type="ECO:0000313" key="2">
    <source>
        <dbReference type="EMBL" id="NEY73957.1"/>
    </source>
</evidence>
<dbReference type="PANTHER" id="PTHR30383:SF27">
    <property type="entry name" value="SPORE GERMINATION LIPASE LIPC"/>
    <property type="match status" value="1"/>
</dbReference>
<dbReference type="SUPFAM" id="SSF52266">
    <property type="entry name" value="SGNH hydrolase"/>
    <property type="match status" value="1"/>
</dbReference>
<sequence>MFRLVILLSFAVMLMVMFNSKQNEPLQASANHPYIERKSHILKKVDSSFFPRDLKIVALGDSLTSGFGDQSGNTGYITVLDQMLRAQRGVDQTSVKNYAIGGHRSDQLLNELKRSEVQYSLSKADYIIVTIGGNDVISVAQQNIFDLTNAPFAKGNRDYLINLNQIVSKIKEYNPHAQLYFVGIYNPFASLFSGVPEIEQLIDSWNQSTENVLSSYDHTYFIPVADVFKGKEDQYLFHDYIHPNEAGYKQMANRILTYISHYDLTASYVVAEVEEEEDGY</sequence>